<evidence type="ECO:0000256" key="7">
    <source>
        <dbReference type="ARBA" id="ARBA00023277"/>
    </source>
</evidence>
<keyword evidence="3" id="KW-0964">Secreted</keyword>
<proteinExistence type="inferred from homology"/>
<dbReference type="CDD" id="cd21175">
    <property type="entry name" value="LPMO_AA9"/>
    <property type="match status" value="1"/>
</dbReference>
<comment type="caution">
    <text evidence="14">The sequence shown here is derived from an EMBL/GenBank/DDBJ whole genome shotgun (WGS) entry which is preliminary data.</text>
</comment>
<dbReference type="Pfam" id="PF03443">
    <property type="entry name" value="AA9"/>
    <property type="match status" value="1"/>
</dbReference>
<dbReference type="AlphaFoldDB" id="A0A8H4CRK8"/>
<evidence type="ECO:0000256" key="1">
    <source>
        <dbReference type="ARBA" id="ARBA00001973"/>
    </source>
</evidence>
<evidence type="ECO:0000256" key="12">
    <source>
        <dbReference type="SAM" id="SignalP"/>
    </source>
</evidence>
<comment type="catalytic activity">
    <reaction evidence="10">
        <text>[(1-&gt;4)-beta-D-glucosyl]n+m + reduced acceptor + O2 = 4-dehydro-beta-D-glucosyl-[(1-&gt;4)-beta-D-glucosyl]n-1 + [(1-&gt;4)-beta-D-glucosyl]m + acceptor + H2O.</text>
        <dbReference type="EC" id="1.14.99.56"/>
    </reaction>
</comment>
<evidence type="ECO:0000256" key="8">
    <source>
        <dbReference type="ARBA" id="ARBA00023326"/>
    </source>
</evidence>
<comment type="similarity">
    <text evidence="9">Belongs to the polysaccharide monooxygenase AA9 family.</text>
</comment>
<evidence type="ECO:0000256" key="4">
    <source>
        <dbReference type="ARBA" id="ARBA00022729"/>
    </source>
</evidence>
<keyword evidence="5" id="KW-0136">Cellulose degradation</keyword>
<dbReference type="InterPro" id="IPR049892">
    <property type="entry name" value="AA9"/>
</dbReference>
<feature type="domain" description="Auxiliary Activity family 9 catalytic" evidence="13">
    <location>
        <begin position="17"/>
        <end position="228"/>
    </location>
</feature>
<comment type="subcellular location">
    <subcellularLocation>
        <location evidence="2">Secreted</location>
    </subcellularLocation>
</comment>
<evidence type="ECO:0000256" key="3">
    <source>
        <dbReference type="ARBA" id="ARBA00022525"/>
    </source>
</evidence>
<dbReference type="GeneID" id="69013540"/>
<evidence type="ECO:0000259" key="13">
    <source>
        <dbReference type="Pfam" id="PF03443"/>
    </source>
</evidence>
<gene>
    <name evidence="14" type="ORF">GCG54_00006392</name>
</gene>
<dbReference type="RefSeq" id="XP_045267686.1">
    <property type="nucleotide sequence ID" value="XM_045406394.1"/>
</dbReference>
<keyword evidence="4 12" id="KW-0732">Signal</keyword>
<keyword evidence="8" id="KW-0624">Polysaccharide degradation</keyword>
<dbReference type="Proteomes" id="UP000613401">
    <property type="component" value="Unassembled WGS sequence"/>
</dbReference>
<dbReference type="EMBL" id="WVTB01000019">
    <property type="protein sequence ID" value="KAF3808527.1"/>
    <property type="molecule type" value="Genomic_DNA"/>
</dbReference>
<evidence type="ECO:0000313" key="15">
    <source>
        <dbReference type="Proteomes" id="UP000613401"/>
    </source>
</evidence>
<comment type="cofactor">
    <cofactor evidence="1">
        <name>Cu(2+)</name>
        <dbReference type="ChEBI" id="CHEBI:29036"/>
    </cofactor>
</comment>
<evidence type="ECO:0000256" key="5">
    <source>
        <dbReference type="ARBA" id="ARBA00023001"/>
    </source>
</evidence>
<keyword evidence="6" id="KW-1015">Disulfide bond</keyword>
<evidence type="ECO:0000256" key="2">
    <source>
        <dbReference type="ARBA" id="ARBA00004613"/>
    </source>
</evidence>
<evidence type="ECO:0000256" key="10">
    <source>
        <dbReference type="ARBA" id="ARBA00045077"/>
    </source>
</evidence>
<dbReference type="GO" id="GO:0030245">
    <property type="term" value="P:cellulose catabolic process"/>
    <property type="evidence" value="ECO:0007669"/>
    <property type="project" value="UniProtKB-KW"/>
</dbReference>
<feature type="chain" id="PRO_5034179075" description="lytic cellulose monooxygenase (C4-dehydrogenating)" evidence="12">
    <location>
        <begin position="17"/>
        <end position="284"/>
    </location>
</feature>
<evidence type="ECO:0000256" key="6">
    <source>
        <dbReference type="ARBA" id="ARBA00023157"/>
    </source>
</evidence>
<keyword evidence="15" id="KW-1185">Reference proteome</keyword>
<evidence type="ECO:0000313" key="14">
    <source>
        <dbReference type="EMBL" id="KAF3808527.1"/>
    </source>
</evidence>
<keyword evidence="7" id="KW-0119">Carbohydrate metabolism</keyword>
<evidence type="ECO:0000256" key="11">
    <source>
        <dbReference type="ARBA" id="ARBA00047174"/>
    </source>
</evidence>
<accession>A0A8H4CRK8</accession>
<dbReference type="PANTHER" id="PTHR33353:SF2">
    <property type="entry name" value="ENDO-BETA-1,4-GLUCANASE D"/>
    <property type="match status" value="1"/>
</dbReference>
<dbReference type="GO" id="GO:0005576">
    <property type="term" value="C:extracellular region"/>
    <property type="evidence" value="ECO:0007669"/>
    <property type="project" value="UniProtKB-SubCell"/>
</dbReference>
<reference evidence="14" key="1">
    <citation type="journal article" date="2020" name="Phytopathology">
        <title>Genome sequence and comparative analysis of Colletotrichum gloeosporioides isolated from Liriodendron leaves.</title>
        <authorList>
            <person name="Fu F.F."/>
            <person name="Hao Z."/>
            <person name="Wang P."/>
            <person name="Lu Y."/>
            <person name="Xue L.J."/>
            <person name="Wei G."/>
            <person name="Tian Y."/>
            <person name="Baishi H."/>
            <person name="Xu H."/>
            <person name="Shi J."/>
            <person name="Cheng T."/>
            <person name="Wang G."/>
            <person name="Yi Y."/>
            <person name="Chen J."/>
        </authorList>
    </citation>
    <scope>NUCLEOTIDE SEQUENCE</scope>
    <source>
        <strain evidence="14">Lc1</strain>
    </source>
</reference>
<name>A0A8H4CRK8_COLGL</name>
<dbReference type="Gene3D" id="2.70.50.70">
    <property type="match status" value="1"/>
</dbReference>
<dbReference type="EC" id="1.14.99.56" evidence="11"/>
<dbReference type="InterPro" id="IPR005103">
    <property type="entry name" value="AA9_LPMO"/>
</dbReference>
<feature type="signal peptide" evidence="12">
    <location>
        <begin position="1"/>
        <end position="16"/>
    </location>
</feature>
<dbReference type="PANTHER" id="PTHR33353">
    <property type="entry name" value="PUTATIVE (AFU_ORTHOLOGUE AFUA_1G12560)-RELATED"/>
    <property type="match status" value="1"/>
</dbReference>
<organism evidence="14 15">
    <name type="scientific">Colletotrichum gloeosporioides</name>
    <name type="common">Anthracnose fungus</name>
    <name type="synonym">Glomerella cingulata</name>
    <dbReference type="NCBI Taxonomy" id="474922"/>
    <lineage>
        <taxon>Eukaryota</taxon>
        <taxon>Fungi</taxon>
        <taxon>Dikarya</taxon>
        <taxon>Ascomycota</taxon>
        <taxon>Pezizomycotina</taxon>
        <taxon>Sordariomycetes</taxon>
        <taxon>Hypocreomycetidae</taxon>
        <taxon>Glomerellales</taxon>
        <taxon>Glomerellaceae</taxon>
        <taxon>Colletotrichum</taxon>
        <taxon>Colletotrichum gloeosporioides species complex</taxon>
    </lineage>
</organism>
<evidence type="ECO:0000256" key="9">
    <source>
        <dbReference type="ARBA" id="ARBA00044502"/>
    </source>
</evidence>
<protein>
    <recommendedName>
        <fullName evidence="11">lytic cellulose monooxygenase (C4-dehydrogenating)</fullName>
        <ecNumber evidence="11">1.14.99.56</ecNumber>
    </recommendedName>
</protein>
<sequence>MKTTVVLSALLGLSSAHYTFDKLLVNGAQQGGDNTYIRKHQNTYMPTKFKNIPSGSIAPTDADFTCNKGSTGAASVMKVKAGDKVGLKQAFGGTGMLHPGPTQVYMSPVTDAKTDKGTQWYKVSQSLLCKAGDAASLRTTAWCSYGEDNVNFVVPSTIPNGQYLVRGEHIGLHGAHDGQAEFYYACAQLEVTGNSATSMPGTGVSIPGVYKQADAAVNFSLWSSSTSYNVIPGPDVIPGGTTRGSANGSSGDKIATVAGGSNASSASTVTSVKPAAAAAATSDC</sequence>
<reference evidence="14" key="2">
    <citation type="submission" date="2020-03" db="EMBL/GenBank/DDBJ databases">
        <authorList>
            <person name="Fu F.-F."/>
            <person name="Chen J."/>
        </authorList>
    </citation>
    <scope>NUCLEOTIDE SEQUENCE</scope>
    <source>
        <strain evidence="14">Lc1</strain>
    </source>
</reference>